<accession>A0A2P2MIE8</accession>
<dbReference type="AlphaFoldDB" id="A0A2P2MIE8"/>
<organism evidence="1">
    <name type="scientific">Rhizophora mucronata</name>
    <name type="common">Asiatic mangrove</name>
    <dbReference type="NCBI Taxonomy" id="61149"/>
    <lineage>
        <taxon>Eukaryota</taxon>
        <taxon>Viridiplantae</taxon>
        <taxon>Streptophyta</taxon>
        <taxon>Embryophyta</taxon>
        <taxon>Tracheophyta</taxon>
        <taxon>Spermatophyta</taxon>
        <taxon>Magnoliopsida</taxon>
        <taxon>eudicotyledons</taxon>
        <taxon>Gunneridae</taxon>
        <taxon>Pentapetalae</taxon>
        <taxon>rosids</taxon>
        <taxon>fabids</taxon>
        <taxon>Malpighiales</taxon>
        <taxon>Rhizophoraceae</taxon>
        <taxon>Rhizophora</taxon>
    </lineage>
</organism>
<evidence type="ECO:0000313" key="1">
    <source>
        <dbReference type="EMBL" id="MBX29999.1"/>
    </source>
</evidence>
<proteinExistence type="predicted"/>
<name>A0A2P2MIE8_RHIMU</name>
<dbReference type="EMBL" id="GGEC01049515">
    <property type="protein sequence ID" value="MBX29999.1"/>
    <property type="molecule type" value="Transcribed_RNA"/>
</dbReference>
<protein>
    <submittedName>
        <fullName evidence="1">Uncharacterized protein</fullName>
    </submittedName>
</protein>
<reference evidence="1" key="1">
    <citation type="submission" date="2018-02" db="EMBL/GenBank/DDBJ databases">
        <title>Rhizophora mucronata_Transcriptome.</title>
        <authorList>
            <person name="Meera S.P."/>
            <person name="Sreeshan A."/>
            <person name="Augustine A."/>
        </authorList>
    </citation>
    <scope>NUCLEOTIDE SEQUENCE</scope>
    <source>
        <tissue evidence="1">Leaf</tissue>
    </source>
</reference>
<sequence>MISRTIQAIWNYASDSRFLSIES</sequence>